<sequence>MNKVKFLAWDKKQNQMCQVLILDMVDGENSLIQPLRPDPNYSTDFSMEPYWESKEFLELRQYIGLKSKHEVDIYEGDMVLHPAYPDPFTIKFINASFGACEKGENFILDTIAPQICEIIGNIYEDPELLGEKES</sequence>
<comment type="caution">
    <text evidence="2">The sequence shown here is derived from an EMBL/GenBank/DDBJ whole genome shotgun (WGS) entry which is preliminary data.</text>
</comment>
<dbReference type="AlphaFoldDB" id="A0A0F9VN26"/>
<evidence type="ECO:0000313" key="2">
    <source>
        <dbReference type="EMBL" id="KKN74871.1"/>
    </source>
</evidence>
<dbReference type="Gene3D" id="2.30.30.290">
    <property type="entry name" value="YopX-like domains"/>
    <property type="match status" value="1"/>
</dbReference>
<gene>
    <name evidence="2" type="ORF">LCGC14_0386200</name>
</gene>
<protein>
    <recommendedName>
        <fullName evidence="1">YopX protein domain-containing protein</fullName>
    </recommendedName>
</protein>
<organism evidence="2">
    <name type="scientific">marine sediment metagenome</name>
    <dbReference type="NCBI Taxonomy" id="412755"/>
    <lineage>
        <taxon>unclassified sequences</taxon>
        <taxon>metagenomes</taxon>
        <taxon>ecological metagenomes</taxon>
    </lineage>
</organism>
<dbReference type="EMBL" id="LAZR01000319">
    <property type="protein sequence ID" value="KKN74871.1"/>
    <property type="molecule type" value="Genomic_DNA"/>
</dbReference>
<feature type="domain" description="YopX protein" evidence="1">
    <location>
        <begin position="5"/>
        <end position="129"/>
    </location>
</feature>
<proteinExistence type="predicted"/>
<accession>A0A0F9VN26</accession>
<dbReference type="InterPro" id="IPR023385">
    <property type="entry name" value="YopX-like_C"/>
</dbReference>
<dbReference type="Pfam" id="PF09643">
    <property type="entry name" value="YopX"/>
    <property type="match status" value="1"/>
</dbReference>
<reference evidence="2" key="1">
    <citation type="journal article" date="2015" name="Nature">
        <title>Complex archaea that bridge the gap between prokaryotes and eukaryotes.</title>
        <authorList>
            <person name="Spang A."/>
            <person name="Saw J.H."/>
            <person name="Jorgensen S.L."/>
            <person name="Zaremba-Niedzwiedzka K."/>
            <person name="Martijn J."/>
            <person name="Lind A.E."/>
            <person name="van Eijk R."/>
            <person name="Schleper C."/>
            <person name="Guy L."/>
            <person name="Ettema T.J."/>
        </authorList>
    </citation>
    <scope>NUCLEOTIDE SEQUENCE</scope>
</reference>
<dbReference type="SUPFAM" id="SSF159006">
    <property type="entry name" value="YopX-like"/>
    <property type="match status" value="1"/>
</dbReference>
<dbReference type="InterPro" id="IPR019096">
    <property type="entry name" value="YopX_protein"/>
</dbReference>
<evidence type="ECO:0000259" key="1">
    <source>
        <dbReference type="Pfam" id="PF09643"/>
    </source>
</evidence>
<name>A0A0F9VN26_9ZZZZ</name>